<proteinExistence type="predicted"/>
<organism evidence="1 2">
    <name type="scientific">Blastomyces silverae</name>
    <dbReference type="NCBI Taxonomy" id="2060906"/>
    <lineage>
        <taxon>Eukaryota</taxon>
        <taxon>Fungi</taxon>
        <taxon>Dikarya</taxon>
        <taxon>Ascomycota</taxon>
        <taxon>Pezizomycotina</taxon>
        <taxon>Eurotiomycetes</taxon>
        <taxon>Eurotiomycetidae</taxon>
        <taxon>Onygenales</taxon>
        <taxon>Ajellomycetaceae</taxon>
        <taxon>Blastomyces</taxon>
    </lineage>
</organism>
<sequence length="64" mass="7114">MHYMHGSTSKLPTCSSVRAHHASATIAAPRRGRARVDIYPYLLRKNTSQAQTRSSRSSRRANGC</sequence>
<name>A0A0H1BHL5_9EURO</name>
<protein>
    <submittedName>
        <fullName evidence="1">Uncharacterized protein</fullName>
    </submittedName>
</protein>
<reference evidence="2" key="1">
    <citation type="journal article" date="2015" name="PLoS Genet.">
        <title>The dynamic genome and transcriptome of the human fungal pathogen Blastomyces and close relative Emmonsia.</title>
        <authorList>
            <person name="Munoz J.F."/>
            <person name="Gauthier G.M."/>
            <person name="Desjardins C.A."/>
            <person name="Gallo J.E."/>
            <person name="Holder J."/>
            <person name="Sullivan T.D."/>
            <person name="Marty A.J."/>
            <person name="Carmen J.C."/>
            <person name="Chen Z."/>
            <person name="Ding L."/>
            <person name="Gujja S."/>
            <person name="Magrini V."/>
            <person name="Misas E."/>
            <person name="Mitreva M."/>
            <person name="Priest M."/>
            <person name="Saif S."/>
            <person name="Whiston E.A."/>
            <person name="Young S."/>
            <person name="Zeng Q."/>
            <person name="Goldman W.E."/>
            <person name="Mardis E.R."/>
            <person name="Taylor J.W."/>
            <person name="McEwen J.G."/>
            <person name="Clay O.K."/>
            <person name="Klein B.S."/>
            <person name="Cuomo C.A."/>
        </authorList>
    </citation>
    <scope>NUCLEOTIDE SEQUENCE [LARGE SCALE GENOMIC DNA]</scope>
    <source>
        <strain evidence="2">UAMH 139</strain>
    </source>
</reference>
<dbReference type="AlphaFoldDB" id="A0A0H1BHL5"/>
<gene>
    <name evidence="1" type="ORF">EMPG_14009</name>
</gene>
<comment type="caution">
    <text evidence="1">The sequence shown here is derived from an EMBL/GenBank/DDBJ whole genome shotgun (WGS) entry which is preliminary data.</text>
</comment>
<dbReference type="Proteomes" id="UP000053573">
    <property type="component" value="Unassembled WGS sequence"/>
</dbReference>
<evidence type="ECO:0000313" key="1">
    <source>
        <dbReference type="EMBL" id="KLJ10613.1"/>
    </source>
</evidence>
<evidence type="ECO:0000313" key="2">
    <source>
        <dbReference type="Proteomes" id="UP000053573"/>
    </source>
</evidence>
<accession>A0A0H1BHL5</accession>
<keyword evidence="2" id="KW-1185">Reference proteome</keyword>
<dbReference type="EMBL" id="LDEV01001966">
    <property type="protein sequence ID" value="KLJ10613.1"/>
    <property type="molecule type" value="Genomic_DNA"/>
</dbReference>